<dbReference type="RefSeq" id="WP_328594185.1">
    <property type="nucleotide sequence ID" value="NZ_WEGH01000002.1"/>
</dbReference>
<dbReference type="EMBL" id="WEGH01000002">
    <property type="protein sequence ID" value="MQY04765.1"/>
    <property type="molecule type" value="Genomic_DNA"/>
</dbReference>
<evidence type="ECO:0000313" key="2">
    <source>
        <dbReference type="Proteomes" id="UP000487268"/>
    </source>
</evidence>
<sequence length="186" mass="20322">MTEPILVLADAGAWEAWLAEHHGARSGVWLKIAKKGSGATTVTLPEALDVALCHGWIDSQRKRCDDTYYLQRYSPRGPRSPWSQVNVAKAEALIAAGRMRPAGFAEIEAAKADGRWAGAYEAQRNATVPPDLAEALERSERARAAFEALGKTDRYLLVLPLHKARTPESRAARLRKAIAALEADPL</sequence>
<accession>A0A7K0BU90</accession>
<name>A0A7K0BU90_9ACTN</name>
<comment type="caution">
    <text evidence="1">The sequence shown here is derived from an EMBL/GenBank/DDBJ whole genome shotgun (WGS) entry which is preliminary data.</text>
</comment>
<organism evidence="1 2">
    <name type="scientific">Actinomadura macrotermitis</name>
    <dbReference type="NCBI Taxonomy" id="2585200"/>
    <lineage>
        <taxon>Bacteria</taxon>
        <taxon>Bacillati</taxon>
        <taxon>Actinomycetota</taxon>
        <taxon>Actinomycetes</taxon>
        <taxon>Streptosporangiales</taxon>
        <taxon>Thermomonosporaceae</taxon>
        <taxon>Actinomadura</taxon>
    </lineage>
</organism>
<keyword evidence="2" id="KW-1185">Reference proteome</keyword>
<dbReference type="Proteomes" id="UP000487268">
    <property type="component" value="Unassembled WGS sequence"/>
</dbReference>
<gene>
    <name evidence="1" type="ORF">ACRB68_28270</name>
</gene>
<dbReference type="AlphaFoldDB" id="A0A7K0BU90"/>
<proteinExistence type="predicted"/>
<dbReference type="Pfam" id="PF13376">
    <property type="entry name" value="OmdA"/>
    <property type="match status" value="1"/>
</dbReference>
<evidence type="ECO:0000313" key="1">
    <source>
        <dbReference type="EMBL" id="MQY04765.1"/>
    </source>
</evidence>
<protein>
    <recommendedName>
        <fullName evidence="3">OmdA domain containing protein</fullName>
    </recommendedName>
</protein>
<reference evidence="1 2" key="1">
    <citation type="submission" date="2019-10" db="EMBL/GenBank/DDBJ databases">
        <title>Actinomadura rubteroloni sp. nov. and Actinomadura macrotermitis sp. nov., isolated from the gut of fungus growing-termite Macrotermes natalensis.</title>
        <authorList>
            <person name="Benndorf R."/>
            <person name="Martin K."/>
            <person name="Kuefner M."/>
            <person name="De Beer W."/>
            <person name="Kaster A.-K."/>
            <person name="Vollmers J."/>
            <person name="Poulsen M."/>
            <person name="Beemelmanns C."/>
        </authorList>
    </citation>
    <scope>NUCLEOTIDE SEQUENCE [LARGE SCALE GENOMIC DNA]</scope>
    <source>
        <strain evidence="1 2">RB68</strain>
    </source>
</reference>
<evidence type="ECO:0008006" key="3">
    <source>
        <dbReference type="Google" id="ProtNLM"/>
    </source>
</evidence>